<dbReference type="RefSeq" id="XP_015664358.1">
    <property type="nucleotide sequence ID" value="XM_015796350.1"/>
</dbReference>
<dbReference type="PANTHER" id="PTHR22761:SF12">
    <property type="entry name" value="CHARGED MULTIVESICULAR BODY PROTEIN 5"/>
    <property type="match status" value="1"/>
</dbReference>
<dbReference type="GO" id="GO:0006900">
    <property type="term" value="P:vesicle budding from membrane"/>
    <property type="evidence" value="ECO:0007669"/>
    <property type="project" value="TreeGrafter"/>
</dbReference>
<evidence type="ECO:0000256" key="2">
    <source>
        <dbReference type="ARBA" id="ARBA00023054"/>
    </source>
</evidence>
<evidence type="ECO:0000313" key="6">
    <source>
        <dbReference type="Proteomes" id="UP000037923"/>
    </source>
</evidence>
<dbReference type="AlphaFoldDB" id="A0A0M9GA72"/>
<feature type="region of interest" description="Disordered" evidence="4">
    <location>
        <begin position="1"/>
        <end position="21"/>
    </location>
</feature>
<keyword evidence="6" id="KW-1185">Reference proteome</keyword>
<evidence type="ECO:0000256" key="3">
    <source>
        <dbReference type="SAM" id="Coils"/>
    </source>
</evidence>
<dbReference type="Pfam" id="PF03357">
    <property type="entry name" value="Snf7"/>
    <property type="match status" value="1"/>
</dbReference>
<feature type="region of interest" description="Disordered" evidence="4">
    <location>
        <begin position="192"/>
        <end position="224"/>
    </location>
</feature>
<feature type="compositionally biased region" description="Basic and acidic residues" evidence="4">
    <location>
        <begin position="1"/>
        <end position="20"/>
    </location>
</feature>
<accession>A0A0M9GA72</accession>
<dbReference type="EMBL" id="LGTL01000001">
    <property type="protein sequence ID" value="KPA85919.1"/>
    <property type="molecule type" value="Genomic_DNA"/>
</dbReference>
<sequence>MNRLFGKDNKAPKPTLEDASNRISGRSDVVDARVAKIDAELMKVKEQIQRSRGMAQNRYKQRAVQLLQQKRMYQSQQDMMMQQQFNVDQLQFTTETMKDTQVQVDAMKQARKELGKNMKKLNIDKVDALQDDLADLYMDTQEIQEIMGRGYDVPEDIDEDEMLGELDALDFDMEKENDADYLSDALAMPGAKLPDLPGGKVDAGGQQETNNTTDPYSLEAQLGL</sequence>
<dbReference type="Gene3D" id="6.10.250.1710">
    <property type="match status" value="1"/>
</dbReference>
<comment type="similarity">
    <text evidence="1">Belongs to the SNF7 family.</text>
</comment>
<evidence type="ECO:0000256" key="1">
    <source>
        <dbReference type="ARBA" id="ARBA00006190"/>
    </source>
</evidence>
<dbReference type="Proteomes" id="UP000037923">
    <property type="component" value="Unassembled WGS sequence"/>
</dbReference>
<organism evidence="5 6">
    <name type="scientific">Leptomonas pyrrhocoris</name>
    <name type="common">Firebug parasite</name>
    <dbReference type="NCBI Taxonomy" id="157538"/>
    <lineage>
        <taxon>Eukaryota</taxon>
        <taxon>Discoba</taxon>
        <taxon>Euglenozoa</taxon>
        <taxon>Kinetoplastea</taxon>
        <taxon>Metakinetoplastina</taxon>
        <taxon>Trypanosomatida</taxon>
        <taxon>Trypanosomatidae</taxon>
        <taxon>Leishmaniinae</taxon>
        <taxon>Leptomonas</taxon>
    </lineage>
</organism>
<name>A0A0M9GA72_LEPPY</name>
<dbReference type="OrthoDB" id="3973241at2759"/>
<proteinExistence type="inferred from homology"/>
<dbReference type="OMA" id="GVKQMQK"/>
<feature type="compositionally biased region" description="Polar residues" evidence="4">
    <location>
        <begin position="206"/>
        <end position="215"/>
    </location>
</feature>
<dbReference type="GeneID" id="26900526"/>
<gene>
    <name evidence="5" type="ORF">ABB37_00228</name>
</gene>
<dbReference type="VEuPathDB" id="TriTrypDB:LpyrH10_01_2280"/>
<dbReference type="InterPro" id="IPR005024">
    <property type="entry name" value="Snf7_fam"/>
</dbReference>
<evidence type="ECO:0000256" key="4">
    <source>
        <dbReference type="SAM" id="MobiDB-lite"/>
    </source>
</evidence>
<feature type="coiled-coil region" evidence="3">
    <location>
        <begin position="97"/>
        <end position="124"/>
    </location>
</feature>
<dbReference type="GO" id="GO:0005771">
    <property type="term" value="C:multivesicular body"/>
    <property type="evidence" value="ECO:0007669"/>
    <property type="project" value="TreeGrafter"/>
</dbReference>
<protein>
    <submittedName>
        <fullName evidence="5">SNF-7-like protein conserved</fullName>
    </submittedName>
</protein>
<comment type="caution">
    <text evidence="5">The sequence shown here is derived from an EMBL/GenBank/DDBJ whole genome shotgun (WGS) entry which is preliminary data.</text>
</comment>
<reference evidence="5 6" key="1">
    <citation type="submission" date="2015-07" db="EMBL/GenBank/DDBJ databases">
        <title>High-quality genome of monoxenous trypanosomatid Leptomonas pyrrhocoris.</title>
        <authorList>
            <person name="Flegontov P."/>
            <person name="Butenko A."/>
            <person name="Firsov S."/>
            <person name="Vlcek C."/>
            <person name="Logacheva M.D."/>
            <person name="Field M."/>
            <person name="Filatov D."/>
            <person name="Flegontova O."/>
            <person name="Gerasimov E."/>
            <person name="Jackson A.P."/>
            <person name="Kelly S."/>
            <person name="Opperdoes F."/>
            <person name="O'Reilly A."/>
            <person name="Votypka J."/>
            <person name="Yurchenko V."/>
            <person name="Lukes J."/>
        </authorList>
    </citation>
    <scope>NUCLEOTIDE SEQUENCE [LARGE SCALE GENOMIC DNA]</scope>
    <source>
        <strain evidence="5">H10</strain>
    </source>
</reference>
<keyword evidence="2 3" id="KW-0175">Coiled coil</keyword>
<dbReference type="GO" id="GO:0032511">
    <property type="term" value="P:late endosome to vacuole transport via multivesicular body sorting pathway"/>
    <property type="evidence" value="ECO:0007669"/>
    <property type="project" value="TreeGrafter"/>
</dbReference>
<dbReference type="PANTHER" id="PTHR22761">
    <property type="entry name" value="CHARGED MULTIVESICULAR BODY PROTEIN"/>
    <property type="match status" value="1"/>
</dbReference>
<evidence type="ECO:0000313" key="5">
    <source>
        <dbReference type="EMBL" id="KPA85919.1"/>
    </source>
</evidence>